<sequence>MPQLVLPDGATMSYAEAGAGVPFVLVHGWAANGAFFNDLSTELAKNYRVYTLTLRGHPGSDAGSAPLTIETLTDDVVRFFEALDLKGAYAIGWSMGAMALWGAAPRIAALLTGIIVEDMSPRVVNDANWTHGIASGYGADDIPGTVNEIEADWPAYVSRFAPRMFAASVREACPELEAWAAGQMAQASAPAMSSFWASMASQDFRAALARIATPMLVIHGGESQVYDDGATAFVAHTAPNAKRVVIHRAGHVPHLEAPDDFLNHIEAFVRDTRRPELKSGGATP</sequence>
<keyword evidence="1" id="KW-0378">Hydrolase</keyword>
<dbReference type="GO" id="GO:0016787">
    <property type="term" value="F:hydrolase activity"/>
    <property type="evidence" value="ECO:0007669"/>
    <property type="project" value="UniProtKB-KW"/>
</dbReference>
<evidence type="ECO:0000313" key="3">
    <source>
        <dbReference type="EMBL" id="ANP46538.1"/>
    </source>
</evidence>
<evidence type="ECO:0000259" key="2">
    <source>
        <dbReference type="Pfam" id="PF12697"/>
    </source>
</evidence>
<organism evidence="3 4">
    <name type="scientific">Candidatus Viadribacter manganicus</name>
    <dbReference type="NCBI Taxonomy" id="1759059"/>
    <lineage>
        <taxon>Bacteria</taxon>
        <taxon>Pseudomonadati</taxon>
        <taxon>Pseudomonadota</taxon>
        <taxon>Alphaproteobacteria</taxon>
        <taxon>Hyphomonadales</taxon>
        <taxon>Hyphomonadaceae</taxon>
        <taxon>Candidatus Viadribacter</taxon>
    </lineage>
</organism>
<dbReference type="InterPro" id="IPR000073">
    <property type="entry name" value="AB_hydrolase_1"/>
</dbReference>
<dbReference type="OrthoDB" id="9779853at2"/>
<gene>
    <name evidence="3" type="ORF">ATE48_11720</name>
</gene>
<dbReference type="STRING" id="1759059.ATE48_11720"/>
<reference evidence="3 4" key="1">
    <citation type="submission" date="2015-11" db="EMBL/GenBank/DDBJ databases">
        <title>Whole-Genome Sequence of Candidatus Oderbacter manganicum from the National Park Lower Oder Valley, Germany.</title>
        <authorList>
            <person name="Braun B."/>
            <person name="Liere K."/>
            <person name="Szewzyk U."/>
        </authorList>
    </citation>
    <scope>NUCLEOTIDE SEQUENCE [LARGE SCALE GENOMIC DNA]</scope>
    <source>
        <strain evidence="3 4">OTSz_A_272</strain>
    </source>
</reference>
<dbReference type="InParanoid" id="A0A1B1AIZ6"/>
<dbReference type="KEGG" id="cbot:ATE48_11720"/>
<dbReference type="InterPro" id="IPR050266">
    <property type="entry name" value="AB_hydrolase_sf"/>
</dbReference>
<dbReference type="Gene3D" id="3.40.50.1820">
    <property type="entry name" value="alpha/beta hydrolase"/>
    <property type="match status" value="1"/>
</dbReference>
<protein>
    <recommendedName>
        <fullName evidence="2">AB hydrolase-1 domain-containing protein</fullName>
    </recommendedName>
</protein>
<dbReference type="RefSeq" id="WP_066771738.1">
    <property type="nucleotide sequence ID" value="NZ_CP013244.1"/>
</dbReference>
<dbReference type="GO" id="GO:0016020">
    <property type="term" value="C:membrane"/>
    <property type="evidence" value="ECO:0007669"/>
    <property type="project" value="TreeGrafter"/>
</dbReference>
<keyword evidence="4" id="KW-1185">Reference proteome</keyword>
<dbReference type="AlphaFoldDB" id="A0A1B1AIZ6"/>
<proteinExistence type="predicted"/>
<dbReference type="Proteomes" id="UP000092498">
    <property type="component" value="Chromosome"/>
</dbReference>
<dbReference type="PANTHER" id="PTHR43798:SF31">
    <property type="entry name" value="AB HYDROLASE SUPERFAMILY PROTEIN YCLE"/>
    <property type="match status" value="1"/>
</dbReference>
<feature type="domain" description="AB hydrolase-1" evidence="2">
    <location>
        <begin position="23"/>
        <end position="262"/>
    </location>
</feature>
<dbReference type="Pfam" id="PF12697">
    <property type="entry name" value="Abhydrolase_6"/>
    <property type="match status" value="1"/>
</dbReference>
<evidence type="ECO:0000256" key="1">
    <source>
        <dbReference type="ARBA" id="ARBA00022801"/>
    </source>
</evidence>
<dbReference type="InterPro" id="IPR029058">
    <property type="entry name" value="AB_hydrolase_fold"/>
</dbReference>
<dbReference type="SUPFAM" id="SSF53474">
    <property type="entry name" value="alpha/beta-Hydrolases"/>
    <property type="match status" value="1"/>
</dbReference>
<accession>A0A1B1AIZ6</accession>
<dbReference type="PANTHER" id="PTHR43798">
    <property type="entry name" value="MONOACYLGLYCEROL LIPASE"/>
    <property type="match status" value="1"/>
</dbReference>
<name>A0A1B1AIZ6_9PROT</name>
<dbReference type="EMBL" id="CP013244">
    <property type="protein sequence ID" value="ANP46538.1"/>
    <property type="molecule type" value="Genomic_DNA"/>
</dbReference>
<evidence type="ECO:0000313" key="4">
    <source>
        <dbReference type="Proteomes" id="UP000092498"/>
    </source>
</evidence>